<reference evidence="2" key="1">
    <citation type="journal article" date="2023" name="Mol. Phylogenet. Evol.">
        <title>Genome-scale phylogeny and comparative genomics of the fungal order Sordariales.</title>
        <authorList>
            <person name="Hensen N."/>
            <person name="Bonometti L."/>
            <person name="Westerberg I."/>
            <person name="Brannstrom I.O."/>
            <person name="Guillou S."/>
            <person name="Cros-Aarteil S."/>
            <person name="Calhoun S."/>
            <person name="Haridas S."/>
            <person name="Kuo A."/>
            <person name="Mondo S."/>
            <person name="Pangilinan J."/>
            <person name="Riley R."/>
            <person name="LaButti K."/>
            <person name="Andreopoulos B."/>
            <person name="Lipzen A."/>
            <person name="Chen C."/>
            <person name="Yan M."/>
            <person name="Daum C."/>
            <person name="Ng V."/>
            <person name="Clum A."/>
            <person name="Steindorff A."/>
            <person name="Ohm R.A."/>
            <person name="Martin F."/>
            <person name="Silar P."/>
            <person name="Natvig D.O."/>
            <person name="Lalanne C."/>
            <person name="Gautier V."/>
            <person name="Ament-Velasquez S.L."/>
            <person name="Kruys A."/>
            <person name="Hutchinson M.I."/>
            <person name="Powell A.J."/>
            <person name="Barry K."/>
            <person name="Miller A.N."/>
            <person name="Grigoriev I.V."/>
            <person name="Debuchy R."/>
            <person name="Gladieux P."/>
            <person name="Hiltunen Thoren M."/>
            <person name="Johannesson H."/>
        </authorList>
    </citation>
    <scope>NUCLEOTIDE SEQUENCE</scope>
    <source>
        <strain evidence="2">CBS 731.68</strain>
    </source>
</reference>
<dbReference type="PANTHER" id="PTHR11362">
    <property type="entry name" value="PHOSPHATIDYLETHANOLAMINE-BINDING PROTEIN"/>
    <property type="match status" value="1"/>
</dbReference>
<keyword evidence="1" id="KW-0732">Signal</keyword>
<dbReference type="CDD" id="cd00866">
    <property type="entry name" value="PEBP_euk"/>
    <property type="match status" value="1"/>
</dbReference>
<dbReference type="RefSeq" id="XP_062651488.1">
    <property type="nucleotide sequence ID" value="XM_062794453.1"/>
</dbReference>
<dbReference type="Pfam" id="PF01161">
    <property type="entry name" value="PBP"/>
    <property type="match status" value="1"/>
</dbReference>
<dbReference type="InterPro" id="IPR035810">
    <property type="entry name" value="PEBP_euk"/>
</dbReference>
<dbReference type="GO" id="GO:0030414">
    <property type="term" value="F:peptidase inhibitor activity"/>
    <property type="evidence" value="ECO:0007669"/>
    <property type="project" value="TreeGrafter"/>
</dbReference>
<name>A0AAN6Z7B9_9PEZI</name>
<dbReference type="PANTHER" id="PTHR11362:SF141">
    <property type="entry name" value="PHOSPHATIDYLETHANOLAMINE-BINDING PROTEIN"/>
    <property type="match status" value="1"/>
</dbReference>
<accession>A0AAN6Z7B9</accession>
<dbReference type="Gene3D" id="3.90.280.10">
    <property type="entry name" value="PEBP-like"/>
    <property type="match status" value="1"/>
</dbReference>
<evidence type="ECO:0000313" key="3">
    <source>
        <dbReference type="Proteomes" id="UP001302602"/>
    </source>
</evidence>
<protein>
    <submittedName>
        <fullName evidence="2">Uncharacterized protein</fullName>
    </submittedName>
</protein>
<dbReference type="GO" id="GO:0046578">
    <property type="term" value="P:regulation of Ras protein signal transduction"/>
    <property type="evidence" value="ECO:0007669"/>
    <property type="project" value="TreeGrafter"/>
</dbReference>
<dbReference type="GO" id="GO:0030162">
    <property type="term" value="P:regulation of proteolysis"/>
    <property type="evidence" value="ECO:0007669"/>
    <property type="project" value="TreeGrafter"/>
</dbReference>
<comment type="caution">
    <text evidence="2">The sequence shown here is derived from an EMBL/GenBank/DDBJ whole genome shotgun (WGS) entry which is preliminary data.</text>
</comment>
<organism evidence="2 3">
    <name type="scientific">Parathielavia appendiculata</name>
    <dbReference type="NCBI Taxonomy" id="2587402"/>
    <lineage>
        <taxon>Eukaryota</taxon>
        <taxon>Fungi</taxon>
        <taxon>Dikarya</taxon>
        <taxon>Ascomycota</taxon>
        <taxon>Pezizomycotina</taxon>
        <taxon>Sordariomycetes</taxon>
        <taxon>Sordariomycetidae</taxon>
        <taxon>Sordariales</taxon>
        <taxon>Chaetomiaceae</taxon>
        <taxon>Parathielavia</taxon>
    </lineage>
</organism>
<feature type="chain" id="PRO_5043012626" evidence="1">
    <location>
        <begin position="18"/>
        <end position="282"/>
    </location>
</feature>
<sequence length="282" mass="29533">MACKCLAALAADITVLARTPAGFKPASETDLIVENPTRSNNLPVTTSEPRIGTLTRLNGTSYAVMMIDLDIPTDNPPKTNTLLHWMQTGLTPSTTATQLDTSSGTMQVFLLHKNNQSNTTAIVPYFSPNPPARIALSHRYTQILVDTSGLTEEGTEVLRTAATTRRGFDAEPVLERAGLEGRIVAGNSYNVTNPGPVSVTNGTAGNGAAGGAGAIGTGAVVGNGPSQTAWGCDGWGGGGWDEIRRTEGKIVHLHRPPSVKIAGFAYQEVTAAGDISLGLFKY</sequence>
<dbReference type="InterPro" id="IPR036610">
    <property type="entry name" value="PEBP-like_sf"/>
</dbReference>
<dbReference type="AlphaFoldDB" id="A0AAN6Z7B9"/>
<gene>
    <name evidence="2" type="ORF">N657DRAFT_653867</name>
</gene>
<dbReference type="GeneID" id="87831222"/>
<dbReference type="GO" id="GO:0005543">
    <property type="term" value="F:phospholipid binding"/>
    <property type="evidence" value="ECO:0007669"/>
    <property type="project" value="TreeGrafter"/>
</dbReference>
<dbReference type="EMBL" id="MU853224">
    <property type="protein sequence ID" value="KAK4127717.1"/>
    <property type="molecule type" value="Genomic_DNA"/>
</dbReference>
<evidence type="ECO:0000256" key="1">
    <source>
        <dbReference type="SAM" id="SignalP"/>
    </source>
</evidence>
<dbReference type="SUPFAM" id="SSF49777">
    <property type="entry name" value="PEBP-like"/>
    <property type="match status" value="1"/>
</dbReference>
<feature type="signal peptide" evidence="1">
    <location>
        <begin position="1"/>
        <end position="17"/>
    </location>
</feature>
<keyword evidence="3" id="KW-1185">Reference proteome</keyword>
<reference evidence="2" key="2">
    <citation type="submission" date="2023-05" db="EMBL/GenBank/DDBJ databases">
        <authorList>
            <consortium name="Lawrence Berkeley National Laboratory"/>
            <person name="Steindorff A."/>
            <person name="Hensen N."/>
            <person name="Bonometti L."/>
            <person name="Westerberg I."/>
            <person name="Brannstrom I.O."/>
            <person name="Guillou S."/>
            <person name="Cros-Aarteil S."/>
            <person name="Calhoun S."/>
            <person name="Haridas S."/>
            <person name="Kuo A."/>
            <person name="Mondo S."/>
            <person name="Pangilinan J."/>
            <person name="Riley R."/>
            <person name="Labutti K."/>
            <person name="Andreopoulos B."/>
            <person name="Lipzen A."/>
            <person name="Chen C."/>
            <person name="Yanf M."/>
            <person name="Daum C."/>
            <person name="Ng V."/>
            <person name="Clum A."/>
            <person name="Ohm R."/>
            <person name="Martin F."/>
            <person name="Silar P."/>
            <person name="Natvig D."/>
            <person name="Lalanne C."/>
            <person name="Gautier V."/>
            <person name="Ament-Velasquez S.L."/>
            <person name="Kruys A."/>
            <person name="Hutchinson M.I."/>
            <person name="Powell A.J."/>
            <person name="Barry K."/>
            <person name="Miller A.N."/>
            <person name="Grigoriev I.V."/>
            <person name="Debuchy R."/>
            <person name="Gladieux P."/>
            <person name="Thoren M.H."/>
            <person name="Johannesson H."/>
        </authorList>
    </citation>
    <scope>NUCLEOTIDE SEQUENCE</scope>
    <source>
        <strain evidence="2">CBS 731.68</strain>
    </source>
</reference>
<dbReference type="InterPro" id="IPR008914">
    <property type="entry name" value="PEBP"/>
</dbReference>
<proteinExistence type="predicted"/>
<dbReference type="Proteomes" id="UP001302602">
    <property type="component" value="Unassembled WGS sequence"/>
</dbReference>
<evidence type="ECO:0000313" key="2">
    <source>
        <dbReference type="EMBL" id="KAK4127717.1"/>
    </source>
</evidence>